<dbReference type="PANTHER" id="PTHR42878">
    <property type="entry name" value="TWO-COMPONENT HISTIDINE KINASE"/>
    <property type="match status" value="1"/>
</dbReference>
<dbReference type="SUPFAM" id="SSF52172">
    <property type="entry name" value="CheY-like"/>
    <property type="match status" value="1"/>
</dbReference>
<dbReference type="Gene3D" id="3.40.50.2300">
    <property type="match status" value="1"/>
</dbReference>
<dbReference type="EC" id="2.7.13.3" evidence="2"/>
<keyword evidence="8" id="KW-0902">Two-component regulatory system</keyword>
<evidence type="ECO:0000259" key="12">
    <source>
        <dbReference type="PROSITE" id="PS50110"/>
    </source>
</evidence>
<evidence type="ECO:0000313" key="14">
    <source>
        <dbReference type="Proteomes" id="UP000295606"/>
    </source>
</evidence>
<evidence type="ECO:0000256" key="4">
    <source>
        <dbReference type="ARBA" id="ARBA00022679"/>
    </source>
</evidence>
<evidence type="ECO:0000256" key="6">
    <source>
        <dbReference type="ARBA" id="ARBA00022777"/>
    </source>
</evidence>
<dbReference type="SMART" id="SM00387">
    <property type="entry name" value="HATPase_c"/>
    <property type="match status" value="1"/>
</dbReference>
<evidence type="ECO:0000256" key="7">
    <source>
        <dbReference type="ARBA" id="ARBA00022840"/>
    </source>
</evidence>
<keyword evidence="3 9" id="KW-0597">Phosphoprotein</keyword>
<dbReference type="InterPro" id="IPR036097">
    <property type="entry name" value="HisK_dim/P_sf"/>
</dbReference>
<dbReference type="Proteomes" id="UP000295606">
    <property type="component" value="Unassembled WGS sequence"/>
</dbReference>
<evidence type="ECO:0000313" key="13">
    <source>
        <dbReference type="EMBL" id="TDG06065.1"/>
    </source>
</evidence>
<comment type="caution">
    <text evidence="13">The sequence shown here is derived from an EMBL/GenBank/DDBJ whole genome shotgun (WGS) entry which is preliminary data.</text>
</comment>
<keyword evidence="6 13" id="KW-0418">Kinase</keyword>
<evidence type="ECO:0000256" key="8">
    <source>
        <dbReference type="ARBA" id="ARBA00023012"/>
    </source>
</evidence>
<feature type="domain" description="Response regulatory" evidence="12">
    <location>
        <begin position="6"/>
        <end position="122"/>
    </location>
</feature>
<dbReference type="InterPro" id="IPR011006">
    <property type="entry name" value="CheY-like_superfamily"/>
</dbReference>
<gene>
    <name evidence="13" type="ORF">E1N52_22125</name>
</gene>
<accession>A0A4R5LAN3</accession>
<dbReference type="SMART" id="SM00448">
    <property type="entry name" value="REC"/>
    <property type="match status" value="1"/>
</dbReference>
<dbReference type="GO" id="GO:0007234">
    <property type="term" value="P:osmosensory signaling via phosphorelay pathway"/>
    <property type="evidence" value="ECO:0007669"/>
    <property type="project" value="TreeGrafter"/>
</dbReference>
<dbReference type="CDD" id="cd00082">
    <property type="entry name" value="HisKA"/>
    <property type="match status" value="1"/>
</dbReference>
<dbReference type="Pfam" id="PF00072">
    <property type="entry name" value="Response_reg"/>
    <property type="match status" value="1"/>
</dbReference>
<evidence type="ECO:0000259" key="11">
    <source>
        <dbReference type="PROSITE" id="PS50109"/>
    </source>
</evidence>
<feature type="domain" description="Histidine kinase" evidence="11">
    <location>
        <begin position="144"/>
        <end position="365"/>
    </location>
</feature>
<sequence>MHTPFSILFVDDDEMSRVHFARAIQGLYPVHLARNADEAIEILEEHGADIAVLVTDFRMPVSNGDQLLREAAQRYPRIVRILVTAYADKDMLLRTVNTGGVFRILEKPLRIETVRETLREAIAHWTERETRQHQLLAMDETLAFLAHELNTPLATIALIAQTIENGGAGEVDSIPRSKVTDAATSMLANAQYCMTLISSFWASLHKSGSAQSLSRAGAREVRATRLIATLLDTYPFSASQRDWITVDVQDDFVVRAMPNCVTLVLSSLLSNALRALSHTPRPALHIEVLDNLEPEIRVRDNGPGIAPEIKARLLRDPITTHAEEGGHGMGMIFCNRIMRSFGGGLEIDSAVGVGTTVTMRFGTRNERAKATGAEKPLEPQSSVDTPG</sequence>
<keyword evidence="5" id="KW-0547">Nucleotide-binding</keyword>
<dbReference type="GO" id="GO:0030295">
    <property type="term" value="F:protein kinase activator activity"/>
    <property type="evidence" value="ECO:0007669"/>
    <property type="project" value="TreeGrafter"/>
</dbReference>
<dbReference type="PANTHER" id="PTHR42878:SF7">
    <property type="entry name" value="SENSOR HISTIDINE KINASE GLRK"/>
    <property type="match status" value="1"/>
</dbReference>
<dbReference type="SMART" id="SM00388">
    <property type="entry name" value="HisKA"/>
    <property type="match status" value="1"/>
</dbReference>
<evidence type="ECO:0000256" key="1">
    <source>
        <dbReference type="ARBA" id="ARBA00000085"/>
    </source>
</evidence>
<feature type="modified residue" description="4-aspartylphosphate" evidence="9">
    <location>
        <position position="56"/>
    </location>
</feature>
<dbReference type="GO" id="GO:0000156">
    <property type="term" value="F:phosphorelay response regulator activity"/>
    <property type="evidence" value="ECO:0007669"/>
    <property type="project" value="TreeGrafter"/>
</dbReference>
<keyword evidence="7" id="KW-0067">ATP-binding</keyword>
<keyword evidence="4" id="KW-0808">Transferase</keyword>
<dbReference type="Gene3D" id="1.10.287.130">
    <property type="match status" value="1"/>
</dbReference>
<dbReference type="SUPFAM" id="SSF47384">
    <property type="entry name" value="Homodimeric domain of signal transducing histidine kinase"/>
    <property type="match status" value="1"/>
</dbReference>
<dbReference type="AlphaFoldDB" id="A0A4R5LAN3"/>
<dbReference type="SUPFAM" id="SSF55874">
    <property type="entry name" value="ATPase domain of HSP90 chaperone/DNA topoisomerase II/histidine kinase"/>
    <property type="match status" value="1"/>
</dbReference>
<dbReference type="InterPro" id="IPR005467">
    <property type="entry name" value="His_kinase_dom"/>
</dbReference>
<evidence type="ECO:0000256" key="9">
    <source>
        <dbReference type="PROSITE-ProRule" id="PRU00169"/>
    </source>
</evidence>
<dbReference type="GO" id="GO:0005524">
    <property type="term" value="F:ATP binding"/>
    <property type="evidence" value="ECO:0007669"/>
    <property type="project" value="UniProtKB-KW"/>
</dbReference>
<dbReference type="PROSITE" id="PS50109">
    <property type="entry name" value="HIS_KIN"/>
    <property type="match status" value="1"/>
</dbReference>
<name>A0A4R5LAN3_9BURK</name>
<dbReference type="EMBL" id="SMOD01000017">
    <property type="protein sequence ID" value="TDG06065.1"/>
    <property type="molecule type" value="Genomic_DNA"/>
</dbReference>
<evidence type="ECO:0000256" key="2">
    <source>
        <dbReference type="ARBA" id="ARBA00012438"/>
    </source>
</evidence>
<dbReference type="InterPro" id="IPR036890">
    <property type="entry name" value="HATPase_C_sf"/>
</dbReference>
<protein>
    <recommendedName>
        <fullName evidence="2">histidine kinase</fullName>
        <ecNumber evidence="2">2.7.13.3</ecNumber>
    </recommendedName>
</protein>
<dbReference type="GO" id="GO:0000155">
    <property type="term" value="F:phosphorelay sensor kinase activity"/>
    <property type="evidence" value="ECO:0007669"/>
    <property type="project" value="InterPro"/>
</dbReference>
<evidence type="ECO:0000256" key="3">
    <source>
        <dbReference type="ARBA" id="ARBA00022553"/>
    </source>
</evidence>
<feature type="region of interest" description="Disordered" evidence="10">
    <location>
        <begin position="365"/>
        <end position="387"/>
    </location>
</feature>
<dbReference type="InterPro" id="IPR003661">
    <property type="entry name" value="HisK_dim/P_dom"/>
</dbReference>
<dbReference type="InterPro" id="IPR050351">
    <property type="entry name" value="BphY/WalK/GraS-like"/>
</dbReference>
<dbReference type="InterPro" id="IPR004358">
    <property type="entry name" value="Sig_transdc_His_kin-like_C"/>
</dbReference>
<dbReference type="Pfam" id="PF02518">
    <property type="entry name" value="HATPase_c"/>
    <property type="match status" value="1"/>
</dbReference>
<evidence type="ECO:0000256" key="5">
    <source>
        <dbReference type="ARBA" id="ARBA00022741"/>
    </source>
</evidence>
<dbReference type="PROSITE" id="PS50110">
    <property type="entry name" value="RESPONSE_REGULATORY"/>
    <property type="match status" value="1"/>
</dbReference>
<dbReference type="Gene3D" id="3.30.565.10">
    <property type="entry name" value="Histidine kinase-like ATPase, C-terminal domain"/>
    <property type="match status" value="1"/>
</dbReference>
<organism evidence="13 14">
    <name type="scientific">Paraburkholderia guartelaensis</name>
    <dbReference type="NCBI Taxonomy" id="2546446"/>
    <lineage>
        <taxon>Bacteria</taxon>
        <taxon>Pseudomonadati</taxon>
        <taxon>Pseudomonadota</taxon>
        <taxon>Betaproteobacteria</taxon>
        <taxon>Burkholderiales</taxon>
        <taxon>Burkholderiaceae</taxon>
        <taxon>Paraburkholderia</taxon>
    </lineage>
</organism>
<comment type="catalytic activity">
    <reaction evidence="1">
        <text>ATP + protein L-histidine = ADP + protein N-phospho-L-histidine.</text>
        <dbReference type="EC" id="2.7.13.3"/>
    </reaction>
</comment>
<dbReference type="InterPro" id="IPR001789">
    <property type="entry name" value="Sig_transdc_resp-reg_receiver"/>
</dbReference>
<dbReference type="InterPro" id="IPR003594">
    <property type="entry name" value="HATPase_dom"/>
</dbReference>
<evidence type="ECO:0000256" key="10">
    <source>
        <dbReference type="SAM" id="MobiDB-lite"/>
    </source>
</evidence>
<dbReference type="PRINTS" id="PR00344">
    <property type="entry name" value="BCTRLSENSOR"/>
</dbReference>
<reference evidence="13 14" key="1">
    <citation type="submission" date="2019-03" db="EMBL/GenBank/DDBJ databases">
        <title>Paraburkholderia sp. isolated from native Mimosa gymnas in Guartela State Park, Brazil.</title>
        <authorList>
            <person name="Paulitsch F."/>
            <person name="Hungria M."/>
            <person name="Delamuta J.R.M."/>
            <person name="Ribeiro R.A."/>
            <person name="Dall'Agnol R."/>
            <person name="Silva J.S.B."/>
        </authorList>
    </citation>
    <scope>NUCLEOTIDE SEQUENCE [LARGE SCALE GENOMIC DNA]</scope>
    <source>
        <strain evidence="13 14">CNPSo 3008</strain>
    </source>
</reference>
<dbReference type="OrthoDB" id="9774747at2"/>
<proteinExistence type="predicted"/>